<dbReference type="EMBL" id="BSFP01000037">
    <property type="protein sequence ID" value="GLL03767.1"/>
    <property type="molecule type" value="Genomic_DNA"/>
</dbReference>
<evidence type="ECO:0000313" key="1">
    <source>
        <dbReference type="EMBL" id="GLL03767.1"/>
    </source>
</evidence>
<reference evidence="1" key="1">
    <citation type="journal article" date="2014" name="Int. J. Syst. Evol. Microbiol.">
        <title>Complete genome sequence of Corynebacterium casei LMG S-19264T (=DSM 44701T), isolated from a smear-ripened cheese.</title>
        <authorList>
            <consortium name="US DOE Joint Genome Institute (JGI-PGF)"/>
            <person name="Walter F."/>
            <person name="Albersmeier A."/>
            <person name="Kalinowski J."/>
            <person name="Ruckert C."/>
        </authorList>
    </citation>
    <scope>NUCLEOTIDE SEQUENCE</scope>
    <source>
        <strain evidence="1">VKM Ac-1321</strain>
    </source>
</reference>
<organism evidence="1 2">
    <name type="scientific">Dactylosporangium matsuzakiense</name>
    <dbReference type="NCBI Taxonomy" id="53360"/>
    <lineage>
        <taxon>Bacteria</taxon>
        <taxon>Bacillati</taxon>
        <taxon>Actinomycetota</taxon>
        <taxon>Actinomycetes</taxon>
        <taxon>Micromonosporales</taxon>
        <taxon>Micromonosporaceae</taxon>
        <taxon>Dactylosporangium</taxon>
    </lineage>
</organism>
<name>A0A9W6KKI8_9ACTN</name>
<accession>A0A9W6KKI8</accession>
<evidence type="ECO:0008006" key="3">
    <source>
        <dbReference type="Google" id="ProtNLM"/>
    </source>
</evidence>
<dbReference type="RefSeq" id="WP_271189582.1">
    <property type="nucleotide sequence ID" value="NZ_BSFP01000037.1"/>
</dbReference>
<gene>
    <name evidence="1" type="ORF">GCM10017581_055130</name>
</gene>
<keyword evidence="2" id="KW-1185">Reference proteome</keyword>
<sequence length="117" mass="12387">MSFVVPDACTLPTAERPLRLAELDQLFTTAVRHVETISSTHVRIRLSGPAGLEATVRDLTARETQCCSFFTFDVTPEPAMGDGTLTLDVQVPAQYADVLAALAQRAGAVATATPNAA</sequence>
<evidence type="ECO:0000313" key="2">
    <source>
        <dbReference type="Proteomes" id="UP001143480"/>
    </source>
</evidence>
<dbReference type="AlphaFoldDB" id="A0A9W6KKI8"/>
<comment type="caution">
    <text evidence="1">The sequence shown here is derived from an EMBL/GenBank/DDBJ whole genome shotgun (WGS) entry which is preliminary data.</text>
</comment>
<proteinExistence type="predicted"/>
<reference evidence="1" key="2">
    <citation type="submission" date="2023-01" db="EMBL/GenBank/DDBJ databases">
        <authorList>
            <person name="Sun Q."/>
            <person name="Evtushenko L."/>
        </authorList>
    </citation>
    <scope>NUCLEOTIDE SEQUENCE</scope>
    <source>
        <strain evidence="1">VKM Ac-1321</strain>
    </source>
</reference>
<dbReference type="Proteomes" id="UP001143480">
    <property type="component" value="Unassembled WGS sequence"/>
</dbReference>
<protein>
    <recommendedName>
        <fullName evidence="3">Arsenate reductase</fullName>
    </recommendedName>
</protein>